<dbReference type="KEGG" id="rli:RLO149_p630500"/>
<dbReference type="AlphaFoldDB" id="F7ZMM1"/>
<dbReference type="Pfam" id="PF19040">
    <property type="entry name" value="SGNH"/>
    <property type="match status" value="1"/>
</dbReference>
<feature type="transmembrane region" description="Helical" evidence="1">
    <location>
        <begin position="217"/>
        <end position="237"/>
    </location>
</feature>
<reference evidence="4 5" key="1">
    <citation type="journal article" date="2011" name="BMC Genomics">
        <title>Comparative genome analysis and genome-guided physiological analysis of Roseobacter litoralis.</title>
        <authorList>
            <person name="Kalhoefer D."/>
            <person name="Thole S."/>
            <person name="Voget S."/>
            <person name="Lehmann R."/>
            <person name="Liesegang H."/>
            <person name="Wollher A."/>
            <person name="Daniel R."/>
            <person name="Simon M."/>
            <person name="Brinkhoff T."/>
        </authorList>
    </citation>
    <scope>NUCLEOTIDE SEQUENCE [LARGE SCALE GENOMIC DNA]</scope>
    <source>
        <strain evidence="5">ATCC 49566 / DSM 6996 / JCM 21268 / NBRC 15278 / OCh 149</strain>
    </source>
</reference>
<keyword evidence="5" id="KW-1185">Reference proteome</keyword>
<dbReference type="GO" id="GO:0016020">
    <property type="term" value="C:membrane"/>
    <property type="evidence" value="ECO:0007669"/>
    <property type="project" value="TreeGrafter"/>
</dbReference>
<sequence length="623" mass="68566">MKYRPEIDGLRSIAVLAVLFFHLGVPGITGGFTGVDIFFVISGYLITSILMRDLEAERVDLVQFYRRRALRILPGLFAVLIATIALSVFILLPSEMAVLGRSIIAALLFVSNIFFWSELDYFTPDAKENPLLHTWSLGVEEQFYILVPVAMWLVYRYARRFLLPLFTLSVLVSFVLSVYAVEPMPRASFYLLPTRYWELGAGSLLAISGARNASHRLVANGLAAFGLACIAAGLFWLTPNSVFPGPAALLPVTGAVALIAAGRNNFAGRLLSTSGPVWIGKISYSLYLWHWPLIVLWKLRTDPYLSAVEMLTLGLVSIIVAALSTRYVEQPFRKLPSQLSNRRVLWPASAALVLGAAAGWGLIQNPQALRNYPARVVALDAYADYFDRPEFRARWQYHKCHLDPRSGGFKAYDSANCLAADTRPLVLVFGDSHAAHIWGGIAAARPDLNVVQASSTNCRPLPNHAPTTFCHKLSAFIYDEWVPQTQPRTVVLSGVWRDSELPELAAGIVKMRDSGVARVVVLGDTVTYAATLPRILARAALQGREETVQLQNHLRPGQWQRDEVLRAIVTQAGGEHIDLLSQVCPTGPDSCQAWVEGVPLLFDSNHYTTEGAALMGRAISAGL</sequence>
<proteinExistence type="predicted"/>
<dbReference type="PANTHER" id="PTHR23028:SF53">
    <property type="entry name" value="ACYL_TRANSF_3 DOMAIN-CONTAINING PROTEIN"/>
    <property type="match status" value="1"/>
</dbReference>
<organism evidence="4 5">
    <name type="scientific">Roseobacter litoralis (strain ATCC 49566 / DSM 6996 / JCM 21268 / NBRC 15278 / OCh 149)</name>
    <dbReference type="NCBI Taxonomy" id="391595"/>
    <lineage>
        <taxon>Bacteria</taxon>
        <taxon>Pseudomonadati</taxon>
        <taxon>Pseudomonadota</taxon>
        <taxon>Alphaproteobacteria</taxon>
        <taxon>Rhodobacterales</taxon>
        <taxon>Roseobacteraceae</taxon>
        <taxon>Roseobacter</taxon>
    </lineage>
</organism>
<geneLocation type="plasmid" evidence="4 5">
    <name>pRLO149_63</name>
</geneLocation>
<feature type="transmembrane region" description="Helical" evidence="1">
    <location>
        <begin position="137"/>
        <end position="155"/>
    </location>
</feature>
<evidence type="ECO:0000259" key="2">
    <source>
        <dbReference type="Pfam" id="PF01757"/>
    </source>
</evidence>
<dbReference type="OrthoDB" id="9796461at2"/>
<dbReference type="GO" id="GO:0016747">
    <property type="term" value="F:acyltransferase activity, transferring groups other than amino-acyl groups"/>
    <property type="evidence" value="ECO:0007669"/>
    <property type="project" value="InterPro"/>
</dbReference>
<feature type="transmembrane region" description="Helical" evidence="1">
    <location>
        <begin position="72"/>
        <end position="92"/>
    </location>
</feature>
<feature type="domain" description="SGNH" evidence="3">
    <location>
        <begin position="412"/>
        <end position="619"/>
    </location>
</feature>
<dbReference type="Pfam" id="PF01757">
    <property type="entry name" value="Acyl_transf_3"/>
    <property type="match status" value="1"/>
</dbReference>
<dbReference type="eggNOG" id="COG1835">
    <property type="taxonomic scope" value="Bacteria"/>
</dbReference>
<dbReference type="GO" id="GO:0009103">
    <property type="term" value="P:lipopolysaccharide biosynthetic process"/>
    <property type="evidence" value="ECO:0007669"/>
    <property type="project" value="TreeGrafter"/>
</dbReference>
<feature type="transmembrane region" description="Helical" evidence="1">
    <location>
        <begin position="243"/>
        <end position="261"/>
    </location>
</feature>
<gene>
    <name evidence="4" type="ordered locus">RLO149_p630500</name>
</gene>
<dbReference type="PANTHER" id="PTHR23028">
    <property type="entry name" value="ACETYLTRANSFERASE"/>
    <property type="match status" value="1"/>
</dbReference>
<name>F7ZMM1_ROSLO</name>
<evidence type="ECO:0000313" key="4">
    <source>
        <dbReference type="EMBL" id="AEI96558.1"/>
    </source>
</evidence>
<feature type="transmembrane region" description="Helical" evidence="1">
    <location>
        <begin position="161"/>
        <end position="181"/>
    </location>
</feature>
<dbReference type="EMBL" id="CP002626">
    <property type="protein sequence ID" value="AEI96558.1"/>
    <property type="molecule type" value="Genomic_DNA"/>
</dbReference>
<dbReference type="Proteomes" id="UP000001353">
    <property type="component" value="Plasmid pRLO149_63"/>
</dbReference>
<protein>
    <submittedName>
        <fullName evidence="4">Acyltransferase-like protein</fullName>
    </submittedName>
</protein>
<keyword evidence="4" id="KW-0614">Plasmid</keyword>
<feature type="transmembrane region" description="Helical" evidence="1">
    <location>
        <begin position="7"/>
        <end position="25"/>
    </location>
</feature>
<feature type="transmembrane region" description="Helical" evidence="1">
    <location>
        <begin position="305"/>
        <end position="323"/>
    </location>
</feature>
<evidence type="ECO:0000256" key="1">
    <source>
        <dbReference type="SAM" id="Phobius"/>
    </source>
</evidence>
<feature type="domain" description="Acyltransferase 3" evidence="2">
    <location>
        <begin position="5"/>
        <end position="323"/>
    </location>
</feature>
<keyword evidence="1" id="KW-0812">Transmembrane</keyword>
<dbReference type="HOGENOM" id="CLU_005679_10_2_5"/>
<feature type="transmembrane region" description="Helical" evidence="1">
    <location>
        <begin position="282"/>
        <end position="299"/>
    </location>
</feature>
<dbReference type="InterPro" id="IPR043968">
    <property type="entry name" value="SGNH"/>
</dbReference>
<dbReference type="InterPro" id="IPR050879">
    <property type="entry name" value="Acyltransferase_3"/>
</dbReference>
<keyword evidence="1" id="KW-1133">Transmembrane helix</keyword>
<evidence type="ECO:0000313" key="5">
    <source>
        <dbReference type="Proteomes" id="UP000001353"/>
    </source>
</evidence>
<feature type="transmembrane region" description="Helical" evidence="1">
    <location>
        <begin position="98"/>
        <end position="116"/>
    </location>
</feature>
<dbReference type="RefSeq" id="WP_013959966.1">
    <property type="nucleotide sequence ID" value="NC_015729.1"/>
</dbReference>
<feature type="transmembrane region" description="Helical" evidence="1">
    <location>
        <begin position="344"/>
        <end position="363"/>
    </location>
</feature>
<dbReference type="InterPro" id="IPR002656">
    <property type="entry name" value="Acyl_transf_3_dom"/>
</dbReference>
<keyword evidence="1" id="KW-0472">Membrane</keyword>
<evidence type="ECO:0000259" key="3">
    <source>
        <dbReference type="Pfam" id="PF19040"/>
    </source>
</evidence>
<accession>F7ZMM1</accession>